<feature type="compositionally biased region" description="Polar residues" evidence="1">
    <location>
        <begin position="293"/>
        <end position="308"/>
    </location>
</feature>
<dbReference type="Pfam" id="PF03564">
    <property type="entry name" value="DUF1759"/>
    <property type="match status" value="1"/>
</dbReference>
<accession>A0A6S7HMF8</accession>
<feature type="compositionally biased region" description="Polar residues" evidence="1">
    <location>
        <begin position="66"/>
        <end position="94"/>
    </location>
</feature>
<organism evidence="2 3">
    <name type="scientific">Paramuricea clavata</name>
    <name type="common">Red gorgonian</name>
    <name type="synonym">Violescent sea-whip</name>
    <dbReference type="NCBI Taxonomy" id="317549"/>
    <lineage>
        <taxon>Eukaryota</taxon>
        <taxon>Metazoa</taxon>
        <taxon>Cnidaria</taxon>
        <taxon>Anthozoa</taxon>
        <taxon>Octocorallia</taxon>
        <taxon>Malacalcyonacea</taxon>
        <taxon>Plexauridae</taxon>
        <taxon>Paramuricea</taxon>
    </lineage>
</organism>
<feature type="region of interest" description="Disordered" evidence="1">
    <location>
        <begin position="267"/>
        <end position="313"/>
    </location>
</feature>
<feature type="compositionally biased region" description="Basic residues" evidence="1">
    <location>
        <begin position="1"/>
        <end position="11"/>
    </location>
</feature>
<dbReference type="InterPro" id="IPR005312">
    <property type="entry name" value="DUF1759"/>
</dbReference>
<feature type="region of interest" description="Disordered" evidence="1">
    <location>
        <begin position="1"/>
        <end position="100"/>
    </location>
</feature>
<feature type="region of interest" description="Disordered" evidence="1">
    <location>
        <begin position="637"/>
        <end position="677"/>
    </location>
</feature>
<feature type="compositionally biased region" description="Polar residues" evidence="1">
    <location>
        <begin position="47"/>
        <end position="58"/>
    </location>
</feature>
<feature type="non-terminal residue" evidence="2">
    <location>
        <position position="677"/>
    </location>
</feature>
<dbReference type="PANTHER" id="PTHR47331">
    <property type="entry name" value="PHD-TYPE DOMAIN-CONTAINING PROTEIN"/>
    <property type="match status" value="1"/>
</dbReference>
<sequence length="677" mass="76484">MTKKRKSRARKSSVSNEVSKSQTSPADHELSPTSQANQVESEEEQSDNANVLESQNSPVFVRDNNVDQSENTTDVVQLQSPLSVASGEATTSFASREGQIDQEQRQLEVGLSQIASFSKKNPVLSPLAAVFESNINKIRDKNTEKLLTRVGATQSISARDNIREVNTVEQTRVKPTRSDPARENNARLVNYEENGAGASSSFDSMWAERWRELEEIESARRKELDKQMHDAKLKLEMEMNRAKAEHEILVKRREIERQQAELRQLEEMYGASTRPLQRDKDNRSDNDNVIDYHSQQPQNTSISDTIPQNPLHESPGQLQYLLERQQNTMDEVVRGLRMPQREYMSFYGEPRNFPLFIKNFEVNVESKESNDADRLNYLIQYCKGKARQAIEHCIIMPPEEGYKRAKEILRKNFGRNHVVTQSFLDKVIAGPPIRVSENEKLSQLARDMETCLLGSTQLGNGANINSIDTLGKVVSRLPVHLRSKWAEKASQLYDKHVTPDFSHLTEFVQSRAAVANTYFGQIIGSKVDMRKDGGDKGRRNPPFFKGNNTSLATYGQNVEDVGNESKGRNLLCVLCKGSHHLERCHKFRAQNLQQRRDLIKSKRVCHACLSPGHFVKNCRGARMCGVEGCQRRHHPLLHSSEKEVKPPQADPGAESGSAPENNRSTQDMQSGGHNLSG</sequence>
<evidence type="ECO:0000313" key="3">
    <source>
        <dbReference type="Proteomes" id="UP001152795"/>
    </source>
</evidence>
<feature type="compositionally biased region" description="Basic and acidic residues" evidence="1">
    <location>
        <begin position="276"/>
        <end position="286"/>
    </location>
</feature>
<dbReference type="OrthoDB" id="5987677at2759"/>
<evidence type="ECO:0000256" key="1">
    <source>
        <dbReference type="SAM" id="MobiDB-lite"/>
    </source>
</evidence>
<name>A0A6S7HMF8_PARCT</name>
<evidence type="ECO:0000313" key="2">
    <source>
        <dbReference type="EMBL" id="CAB4006056.1"/>
    </source>
</evidence>
<dbReference type="Gene3D" id="6.10.250.1170">
    <property type="match status" value="1"/>
</dbReference>
<gene>
    <name evidence="2" type="ORF">PACLA_8A000369</name>
</gene>
<feature type="compositionally biased region" description="Polar residues" evidence="1">
    <location>
        <begin position="16"/>
        <end position="39"/>
    </location>
</feature>
<dbReference type="EMBL" id="CACRXK020005397">
    <property type="protein sequence ID" value="CAB4006056.1"/>
    <property type="molecule type" value="Genomic_DNA"/>
</dbReference>
<keyword evidence="3" id="KW-1185">Reference proteome</keyword>
<comment type="caution">
    <text evidence="2">The sequence shown here is derived from an EMBL/GenBank/DDBJ whole genome shotgun (WGS) entry which is preliminary data.</text>
</comment>
<reference evidence="2" key="1">
    <citation type="submission" date="2020-04" db="EMBL/GenBank/DDBJ databases">
        <authorList>
            <person name="Alioto T."/>
            <person name="Alioto T."/>
            <person name="Gomez Garrido J."/>
        </authorList>
    </citation>
    <scope>NUCLEOTIDE SEQUENCE</scope>
    <source>
        <strain evidence="2">A484AB</strain>
    </source>
</reference>
<protein>
    <submittedName>
        <fullName evidence="2">Uncharacterized protein</fullName>
    </submittedName>
</protein>
<dbReference type="Proteomes" id="UP001152795">
    <property type="component" value="Unassembled WGS sequence"/>
</dbReference>
<feature type="compositionally biased region" description="Polar residues" evidence="1">
    <location>
        <begin position="658"/>
        <end position="677"/>
    </location>
</feature>
<dbReference type="PANTHER" id="PTHR47331:SF1">
    <property type="entry name" value="GAG-LIKE PROTEIN"/>
    <property type="match status" value="1"/>
</dbReference>
<dbReference type="AlphaFoldDB" id="A0A6S7HMF8"/>
<proteinExistence type="predicted"/>